<dbReference type="Pfam" id="PF14398">
    <property type="entry name" value="ATPgrasp_YheCD"/>
    <property type="match status" value="1"/>
</dbReference>
<protein>
    <recommendedName>
        <fullName evidence="3">YheC/YheD family protein</fullName>
    </recommendedName>
</protein>
<name>E0IDQ5_9BACL</name>
<accession>E0IDQ5</accession>
<evidence type="ECO:0008006" key="3">
    <source>
        <dbReference type="Google" id="ProtNLM"/>
    </source>
</evidence>
<evidence type="ECO:0000313" key="2">
    <source>
        <dbReference type="Proteomes" id="UP000005387"/>
    </source>
</evidence>
<sequence length="256" mass="30060">MAMRSVRTRLDHNKMRKTKVLLRDPVVRRAIPKTVMLTEARLRNMLRLYSTVYVKPNVGALGIGVMRVRKLKTRGRVRYEWRYKLLTRHTRTISALYGLIRAYKKSGAYLVQRGIHLLRYKGRRYDLRVMTQRRSTSRPWKVTGILARVAAPGRIVTNGSQGASIHPIMQVFRSKMSQGKAANKRHQVERLSLRIARRYTRAHPSCVELGLDVAVDHRLRSWLLEMNTKPQITPFRKLKNRSMYRTILAYRRSARR</sequence>
<evidence type="ECO:0000313" key="1">
    <source>
        <dbReference type="EMBL" id="EFM09259.1"/>
    </source>
</evidence>
<gene>
    <name evidence="1" type="ORF">PaecuDRAFT_3796</name>
</gene>
<organism evidence="1 2">
    <name type="scientific">Paenibacillus curdlanolyticus YK9</name>
    <dbReference type="NCBI Taxonomy" id="717606"/>
    <lineage>
        <taxon>Bacteria</taxon>
        <taxon>Bacillati</taxon>
        <taxon>Bacillota</taxon>
        <taxon>Bacilli</taxon>
        <taxon>Bacillales</taxon>
        <taxon>Paenibacillaceae</taxon>
        <taxon>Paenibacillus</taxon>
    </lineage>
</organism>
<dbReference type="EMBL" id="AEDD01000011">
    <property type="protein sequence ID" value="EFM09259.1"/>
    <property type="molecule type" value="Genomic_DNA"/>
</dbReference>
<dbReference type="AlphaFoldDB" id="E0IDQ5"/>
<dbReference type="Gene3D" id="3.30.470.20">
    <property type="entry name" value="ATP-grasp fold, B domain"/>
    <property type="match status" value="1"/>
</dbReference>
<proteinExistence type="predicted"/>
<dbReference type="InterPro" id="IPR026838">
    <property type="entry name" value="YheC/D"/>
</dbReference>
<dbReference type="eggNOG" id="COG0189">
    <property type="taxonomic scope" value="Bacteria"/>
</dbReference>
<dbReference type="STRING" id="717606.PaecuDRAFT_3796"/>
<dbReference type="Proteomes" id="UP000005387">
    <property type="component" value="Unassembled WGS sequence"/>
</dbReference>
<dbReference type="SUPFAM" id="SSF56059">
    <property type="entry name" value="Glutathione synthetase ATP-binding domain-like"/>
    <property type="match status" value="1"/>
</dbReference>
<dbReference type="OrthoDB" id="7869153at2"/>
<keyword evidence="2" id="KW-1185">Reference proteome</keyword>
<reference evidence="1 2" key="1">
    <citation type="submission" date="2010-07" db="EMBL/GenBank/DDBJ databases">
        <title>The draft genome of Paenibacillus curdlanolyticus YK9.</title>
        <authorList>
            <consortium name="US DOE Joint Genome Institute (JGI-PGF)"/>
            <person name="Lucas S."/>
            <person name="Copeland A."/>
            <person name="Lapidus A."/>
            <person name="Cheng J.-F."/>
            <person name="Bruce D."/>
            <person name="Goodwin L."/>
            <person name="Pitluck S."/>
            <person name="Land M.L."/>
            <person name="Hauser L."/>
            <person name="Chang Y.-J."/>
            <person name="Jeffries C."/>
            <person name="Anderson I.J."/>
            <person name="Johnson E."/>
            <person name="Loganathan U."/>
            <person name="Mulhopadhyay B."/>
            <person name="Kyrpides N."/>
            <person name="Woyke T.J."/>
        </authorList>
    </citation>
    <scope>NUCLEOTIDE SEQUENCE [LARGE SCALE GENOMIC DNA]</scope>
    <source>
        <strain evidence="1 2">YK9</strain>
    </source>
</reference>